<dbReference type="Pfam" id="PF01270">
    <property type="entry name" value="Glyco_hydro_8"/>
    <property type="match status" value="1"/>
</dbReference>
<feature type="chain" id="PRO_5019192323" description="cellulase" evidence="8">
    <location>
        <begin position="29"/>
        <end position="390"/>
    </location>
</feature>
<keyword evidence="7" id="KW-0624">Polysaccharide degradation</keyword>
<dbReference type="NCBIfam" id="NF008305">
    <property type="entry name" value="PRK11097.1"/>
    <property type="match status" value="1"/>
</dbReference>
<organism evidence="9 10">
    <name type="scientific">Idiomarina tyrosinivorans</name>
    <dbReference type="NCBI Taxonomy" id="1445662"/>
    <lineage>
        <taxon>Bacteria</taxon>
        <taxon>Pseudomonadati</taxon>
        <taxon>Pseudomonadota</taxon>
        <taxon>Gammaproteobacteria</taxon>
        <taxon>Alteromonadales</taxon>
        <taxon>Idiomarinaceae</taxon>
        <taxon>Idiomarina</taxon>
    </lineage>
</organism>
<evidence type="ECO:0000256" key="4">
    <source>
        <dbReference type="ARBA" id="ARBA00022801"/>
    </source>
</evidence>
<sequence>MTTPLRNTAFAMCVALVATLLGCSPQWQQPEAPSLQYQHHWQRLKNQFISPQGRVIDLGSERGITTSEGQAYAMFMALVANDPATFAKLLRWTQEQLLADHTFGQSPAWLWGRNDQGQWQVLDNNAAADADIWMAYALLTAGKRWQQPQYSDYGRALANQVLKHQTRKTSEGLVLLPGPQGFVREHGFTINPSYFSLPLFIGLAQLTQDKRWLQVHHTSLILLQRMQRLGGIPDWVDVNTRLQITSQQTQADAANKLHGSYDAIRSYLWLRMEADRSGQSLRQLSLRFNALNNRLQQLPAPQQLLLSKGAEPTFEGQAPVGFYPAYAHYLGTSASQSLWQQVAGWPEAQYADRYYDTMLLLFGVGYNQCYRFTQQGALQINAASNCQASN</sequence>
<dbReference type="OrthoDB" id="9766708at2"/>
<keyword evidence="10" id="KW-1185">Reference proteome</keyword>
<evidence type="ECO:0000313" key="9">
    <source>
        <dbReference type="EMBL" id="RUO80815.1"/>
    </source>
</evidence>
<dbReference type="EMBL" id="PIQH01000003">
    <property type="protein sequence ID" value="RUO80815.1"/>
    <property type="molecule type" value="Genomic_DNA"/>
</dbReference>
<dbReference type="AlphaFoldDB" id="A0A432ZSB8"/>
<comment type="similarity">
    <text evidence="2">Belongs to the glycosyl hydrolase 8 (cellulase D) family.</text>
</comment>
<accession>A0A432ZSB8</accession>
<dbReference type="GO" id="GO:0008810">
    <property type="term" value="F:cellulase activity"/>
    <property type="evidence" value="ECO:0007669"/>
    <property type="project" value="UniProtKB-EC"/>
</dbReference>
<dbReference type="PROSITE" id="PS51257">
    <property type="entry name" value="PROKAR_LIPOPROTEIN"/>
    <property type="match status" value="1"/>
</dbReference>
<gene>
    <name evidence="9" type="ORF">CWI84_04320</name>
</gene>
<feature type="signal peptide" evidence="8">
    <location>
        <begin position="1"/>
        <end position="28"/>
    </location>
</feature>
<evidence type="ECO:0000256" key="3">
    <source>
        <dbReference type="ARBA" id="ARBA00012601"/>
    </source>
</evidence>
<evidence type="ECO:0000256" key="6">
    <source>
        <dbReference type="ARBA" id="ARBA00023295"/>
    </source>
</evidence>
<name>A0A432ZSB8_9GAMM</name>
<dbReference type="InterPro" id="IPR008928">
    <property type="entry name" value="6-hairpin_glycosidase_sf"/>
</dbReference>
<dbReference type="InterPro" id="IPR002037">
    <property type="entry name" value="Glyco_hydro_8"/>
</dbReference>
<dbReference type="Proteomes" id="UP000287996">
    <property type="component" value="Unassembled WGS sequence"/>
</dbReference>
<evidence type="ECO:0000256" key="8">
    <source>
        <dbReference type="SAM" id="SignalP"/>
    </source>
</evidence>
<dbReference type="Gene3D" id="1.50.10.10">
    <property type="match status" value="1"/>
</dbReference>
<evidence type="ECO:0000256" key="2">
    <source>
        <dbReference type="ARBA" id="ARBA00009209"/>
    </source>
</evidence>
<dbReference type="RefSeq" id="WP_126841345.1">
    <property type="nucleotide sequence ID" value="NZ_PIQH01000003.1"/>
</dbReference>
<proteinExistence type="inferred from homology"/>
<dbReference type="GO" id="GO:0030245">
    <property type="term" value="P:cellulose catabolic process"/>
    <property type="evidence" value="ECO:0007669"/>
    <property type="project" value="UniProtKB-KW"/>
</dbReference>
<evidence type="ECO:0000256" key="7">
    <source>
        <dbReference type="ARBA" id="ARBA00023326"/>
    </source>
</evidence>
<keyword evidence="4" id="KW-0378">Hydrolase</keyword>
<dbReference type="InterPro" id="IPR012341">
    <property type="entry name" value="6hp_glycosidase-like_sf"/>
</dbReference>
<comment type="catalytic activity">
    <reaction evidence="1">
        <text>Endohydrolysis of (1-&gt;4)-beta-D-glucosidic linkages in cellulose, lichenin and cereal beta-D-glucans.</text>
        <dbReference type="EC" id="3.2.1.4"/>
    </reaction>
</comment>
<keyword evidence="8" id="KW-0732">Signal</keyword>
<evidence type="ECO:0000256" key="5">
    <source>
        <dbReference type="ARBA" id="ARBA00023001"/>
    </source>
</evidence>
<evidence type="ECO:0000313" key="10">
    <source>
        <dbReference type="Proteomes" id="UP000287996"/>
    </source>
</evidence>
<keyword evidence="5" id="KW-0136">Cellulose degradation</keyword>
<dbReference type="EC" id="3.2.1.4" evidence="3"/>
<protein>
    <recommendedName>
        <fullName evidence="3">cellulase</fullName>
        <ecNumber evidence="3">3.2.1.4</ecNumber>
    </recommendedName>
</protein>
<comment type="caution">
    <text evidence="9">The sequence shown here is derived from an EMBL/GenBank/DDBJ whole genome shotgun (WGS) entry which is preliminary data.</text>
</comment>
<dbReference type="SUPFAM" id="SSF48208">
    <property type="entry name" value="Six-hairpin glycosidases"/>
    <property type="match status" value="1"/>
</dbReference>
<evidence type="ECO:0000256" key="1">
    <source>
        <dbReference type="ARBA" id="ARBA00000966"/>
    </source>
</evidence>
<dbReference type="PRINTS" id="PR00735">
    <property type="entry name" value="GLHYDRLASE8"/>
</dbReference>
<keyword evidence="7" id="KW-0119">Carbohydrate metabolism</keyword>
<keyword evidence="6" id="KW-0326">Glycosidase</keyword>
<reference evidence="9 10" key="1">
    <citation type="journal article" date="2011" name="Front. Microbiol.">
        <title>Genomic signatures of strain selection and enhancement in Bacillus atrophaeus var. globigii, a historical biowarfare simulant.</title>
        <authorList>
            <person name="Gibbons H.S."/>
            <person name="Broomall S.M."/>
            <person name="McNew L.A."/>
            <person name="Daligault H."/>
            <person name="Chapman C."/>
            <person name="Bruce D."/>
            <person name="Karavis M."/>
            <person name="Krepps M."/>
            <person name="McGregor P.A."/>
            <person name="Hong C."/>
            <person name="Park K.H."/>
            <person name="Akmal A."/>
            <person name="Feldman A."/>
            <person name="Lin J.S."/>
            <person name="Chang W.E."/>
            <person name="Higgs B.W."/>
            <person name="Demirev P."/>
            <person name="Lindquist J."/>
            <person name="Liem A."/>
            <person name="Fochler E."/>
            <person name="Read T.D."/>
            <person name="Tapia R."/>
            <person name="Johnson S."/>
            <person name="Bishop-Lilly K.A."/>
            <person name="Detter C."/>
            <person name="Han C."/>
            <person name="Sozhamannan S."/>
            <person name="Rosenzweig C.N."/>
            <person name="Skowronski E.W."/>
        </authorList>
    </citation>
    <scope>NUCLEOTIDE SEQUENCE [LARGE SCALE GENOMIC DNA]</scope>
    <source>
        <strain evidence="9 10">CC-PW-9</strain>
    </source>
</reference>